<feature type="region of interest" description="Disordered" evidence="1">
    <location>
        <begin position="134"/>
        <end position="160"/>
    </location>
</feature>
<reference evidence="2 3" key="1">
    <citation type="submission" date="2006-09" db="EMBL/GenBank/DDBJ databases">
        <authorList>
            <person name="Emerson D."/>
            <person name="Ferriera S."/>
            <person name="Johnson J."/>
            <person name="Kravitz S."/>
            <person name="Halpern A."/>
            <person name="Remington K."/>
            <person name="Beeson K."/>
            <person name="Tran B."/>
            <person name="Rogers Y.-H."/>
            <person name="Friedman R."/>
            <person name="Venter J.C."/>
        </authorList>
    </citation>
    <scope>NUCLEOTIDE SEQUENCE [LARGE SCALE GENOMIC DNA]</scope>
    <source>
        <strain evidence="2 3">PV-1</strain>
    </source>
</reference>
<dbReference type="Proteomes" id="UP000005297">
    <property type="component" value="Unassembled WGS sequence"/>
</dbReference>
<feature type="compositionally biased region" description="Low complexity" evidence="1">
    <location>
        <begin position="95"/>
        <end position="110"/>
    </location>
</feature>
<dbReference type="STRING" id="314344.AL013_11745"/>
<accession>Q0EZH8</accession>
<name>Q0EZH8_9PROT</name>
<evidence type="ECO:0000256" key="1">
    <source>
        <dbReference type="SAM" id="MobiDB-lite"/>
    </source>
</evidence>
<evidence type="ECO:0000313" key="2">
    <source>
        <dbReference type="EMBL" id="EAU54726.1"/>
    </source>
</evidence>
<evidence type="ECO:0000313" key="3">
    <source>
        <dbReference type="Proteomes" id="UP000005297"/>
    </source>
</evidence>
<dbReference type="InParanoid" id="Q0EZH8"/>
<keyword evidence="3" id="KW-1185">Reference proteome</keyword>
<dbReference type="AlphaFoldDB" id="Q0EZH8"/>
<dbReference type="EMBL" id="AATS01000006">
    <property type="protein sequence ID" value="EAU54726.1"/>
    <property type="molecule type" value="Genomic_DNA"/>
</dbReference>
<sequence length="160" mass="16721">MRNMFLMAFFGLFMVAGFTTQQGVCGLMMAPAFAGDDHESNSSHEDRNNGDEHAGNNDSNSHHEDSNKGNEHADNNDSKDSKDSSNDSASKDNSNDSASKDSGSSDDQASTAFHCPAGVTTCYSADGQKHTDLNNLPATAAGPGSTGSGAALMPTHMRSL</sequence>
<organism evidence="2 3">
    <name type="scientific">Mariprofundus ferrooxydans PV-1</name>
    <dbReference type="NCBI Taxonomy" id="314345"/>
    <lineage>
        <taxon>Bacteria</taxon>
        <taxon>Pseudomonadati</taxon>
        <taxon>Pseudomonadota</taxon>
        <taxon>Candidatius Mariprofundia</taxon>
        <taxon>Mariprofundales</taxon>
        <taxon>Mariprofundaceae</taxon>
        <taxon>Mariprofundus</taxon>
    </lineage>
</organism>
<proteinExistence type="predicted"/>
<feature type="region of interest" description="Disordered" evidence="1">
    <location>
        <begin position="36"/>
        <end position="110"/>
    </location>
</feature>
<protein>
    <submittedName>
        <fullName evidence="2">Uncharacterized protein</fullName>
    </submittedName>
</protein>
<dbReference type="HOGENOM" id="CLU_1650103_0_0_0"/>
<feature type="compositionally biased region" description="Low complexity" evidence="1">
    <location>
        <begin position="137"/>
        <end position="151"/>
    </location>
</feature>
<comment type="caution">
    <text evidence="2">The sequence shown here is derived from an EMBL/GenBank/DDBJ whole genome shotgun (WGS) entry which is preliminary data.</text>
</comment>
<feature type="compositionally biased region" description="Basic and acidic residues" evidence="1">
    <location>
        <begin position="36"/>
        <end position="94"/>
    </location>
</feature>
<gene>
    <name evidence="2" type="ORF">SPV1_14119</name>
</gene>